<keyword evidence="6" id="KW-1185">Reference proteome</keyword>
<dbReference type="PROSITE" id="PS00198">
    <property type="entry name" value="4FE4S_FER_1"/>
    <property type="match status" value="1"/>
</dbReference>
<evidence type="ECO:0000313" key="6">
    <source>
        <dbReference type="Proteomes" id="UP000298324"/>
    </source>
</evidence>
<feature type="domain" description="4Fe-4S ferredoxin-type" evidence="4">
    <location>
        <begin position="11"/>
        <end position="39"/>
    </location>
</feature>
<evidence type="ECO:0000256" key="1">
    <source>
        <dbReference type="ARBA" id="ARBA00022723"/>
    </source>
</evidence>
<evidence type="ECO:0000256" key="3">
    <source>
        <dbReference type="ARBA" id="ARBA00023014"/>
    </source>
</evidence>
<accession>A0A4Y7REW5</accession>
<evidence type="ECO:0000259" key="4">
    <source>
        <dbReference type="PROSITE" id="PS51379"/>
    </source>
</evidence>
<comment type="caution">
    <text evidence="5">The sequence shown here is derived from an EMBL/GenBank/DDBJ whole genome shotgun (WGS) entry which is preliminary data.</text>
</comment>
<dbReference type="Gene3D" id="3.30.70.20">
    <property type="match status" value="1"/>
</dbReference>
<dbReference type="GO" id="GO:0051536">
    <property type="term" value="F:iron-sulfur cluster binding"/>
    <property type="evidence" value="ECO:0007669"/>
    <property type="project" value="UniProtKB-KW"/>
</dbReference>
<dbReference type="GO" id="GO:0046872">
    <property type="term" value="F:metal ion binding"/>
    <property type="evidence" value="ECO:0007669"/>
    <property type="project" value="UniProtKB-KW"/>
</dbReference>
<dbReference type="PROSITE" id="PS51379">
    <property type="entry name" value="4FE4S_FER_2"/>
    <property type="match status" value="2"/>
</dbReference>
<dbReference type="AlphaFoldDB" id="A0A4Y7REW5"/>
<feature type="domain" description="4Fe-4S ferredoxin-type" evidence="4">
    <location>
        <begin position="41"/>
        <end position="70"/>
    </location>
</feature>
<keyword evidence="3" id="KW-0411">Iron-sulfur</keyword>
<proteinExistence type="predicted"/>
<dbReference type="RefSeq" id="WP_345789057.1">
    <property type="nucleotide sequence ID" value="NZ_QFGA01000001.1"/>
</dbReference>
<keyword evidence="1" id="KW-0479">Metal-binding</keyword>
<protein>
    <submittedName>
        <fullName evidence="5">2-oxoglutarate-acceptor oxidoreductase subunit OorD</fullName>
    </submittedName>
</protein>
<sequence>MSETMPHRNPKNIQINKSWCKGCGICAGLCSKVLAMDGGGKVFAANPSLCTACRICETHCPDFAISIGVDVN</sequence>
<dbReference type="InterPro" id="IPR017896">
    <property type="entry name" value="4Fe4S_Fe-S-bd"/>
</dbReference>
<dbReference type="EMBL" id="QFGA01000001">
    <property type="protein sequence ID" value="TEB07290.1"/>
    <property type="molecule type" value="Genomic_DNA"/>
</dbReference>
<dbReference type="Proteomes" id="UP000298324">
    <property type="component" value="Unassembled WGS sequence"/>
</dbReference>
<gene>
    <name evidence="5" type="ORF">Psch_00837</name>
</gene>
<evidence type="ECO:0000313" key="5">
    <source>
        <dbReference type="EMBL" id="TEB07290.1"/>
    </source>
</evidence>
<dbReference type="Pfam" id="PF00037">
    <property type="entry name" value="Fer4"/>
    <property type="match status" value="1"/>
</dbReference>
<dbReference type="SUPFAM" id="SSF54862">
    <property type="entry name" value="4Fe-4S ferredoxins"/>
    <property type="match status" value="1"/>
</dbReference>
<organism evidence="5 6">
    <name type="scientific">Pelotomaculum schinkii</name>
    <dbReference type="NCBI Taxonomy" id="78350"/>
    <lineage>
        <taxon>Bacteria</taxon>
        <taxon>Bacillati</taxon>
        <taxon>Bacillota</taxon>
        <taxon>Clostridia</taxon>
        <taxon>Eubacteriales</taxon>
        <taxon>Desulfotomaculaceae</taxon>
        <taxon>Pelotomaculum</taxon>
    </lineage>
</organism>
<evidence type="ECO:0000256" key="2">
    <source>
        <dbReference type="ARBA" id="ARBA00023004"/>
    </source>
</evidence>
<keyword evidence="2" id="KW-0408">Iron</keyword>
<reference evidence="5 6" key="1">
    <citation type="journal article" date="2018" name="Environ. Microbiol.">
        <title>Novel energy conservation strategies and behaviour of Pelotomaculum schinkii driving syntrophic propionate catabolism.</title>
        <authorList>
            <person name="Hidalgo-Ahumada C.A.P."/>
            <person name="Nobu M.K."/>
            <person name="Narihiro T."/>
            <person name="Tamaki H."/>
            <person name="Liu W.T."/>
            <person name="Kamagata Y."/>
            <person name="Stams A.J.M."/>
            <person name="Imachi H."/>
            <person name="Sousa D.Z."/>
        </authorList>
    </citation>
    <scope>NUCLEOTIDE SEQUENCE [LARGE SCALE GENOMIC DNA]</scope>
    <source>
        <strain evidence="5 6">HH</strain>
    </source>
</reference>
<dbReference type="InterPro" id="IPR017900">
    <property type="entry name" value="4Fe4S_Fe_S_CS"/>
</dbReference>
<name>A0A4Y7REW5_9FIRM</name>